<keyword evidence="3" id="KW-1185">Reference proteome</keyword>
<dbReference type="Proteomes" id="UP000823561">
    <property type="component" value="Chromosome 11"/>
</dbReference>
<accession>A0AAV6GG17</accession>
<gene>
    <name evidence="2" type="ORF">AALO_G00158430</name>
</gene>
<evidence type="ECO:0000313" key="3">
    <source>
        <dbReference type="Proteomes" id="UP000823561"/>
    </source>
</evidence>
<organism evidence="2 3">
    <name type="scientific">Alosa alosa</name>
    <name type="common">allis shad</name>
    <dbReference type="NCBI Taxonomy" id="278164"/>
    <lineage>
        <taxon>Eukaryota</taxon>
        <taxon>Metazoa</taxon>
        <taxon>Chordata</taxon>
        <taxon>Craniata</taxon>
        <taxon>Vertebrata</taxon>
        <taxon>Euteleostomi</taxon>
        <taxon>Actinopterygii</taxon>
        <taxon>Neopterygii</taxon>
        <taxon>Teleostei</taxon>
        <taxon>Clupei</taxon>
        <taxon>Clupeiformes</taxon>
        <taxon>Clupeoidei</taxon>
        <taxon>Clupeidae</taxon>
        <taxon>Alosa</taxon>
    </lineage>
</organism>
<protein>
    <submittedName>
        <fullName evidence="2">Uncharacterized protein</fullName>
    </submittedName>
</protein>
<evidence type="ECO:0000313" key="2">
    <source>
        <dbReference type="EMBL" id="KAG5274033.1"/>
    </source>
</evidence>
<sequence length="127" mass="13076">MAPVYEGMASQVQVFSPQQALASSAFFSVKKLKVEPGCGWDMTGYGSHPHPHHAPHHPHHHPHQQGSKSSGGLCASLAAPPVGLKAAALPYEQALLFPTSTTAHILVASASSSVAVAPLLGSSRGAL</sequence>
<reference evidence="2" key="1">
    <citation type="submission" date="2020-10" db="EMBL/GenBank/DDBJ databases">
        <title>Chromosome-scale genome assembly of the Allis shad, Alosa alosa.</title>
        <authorList>
            <person name="Margot Z."/>
            <person name="Christophe K."/>
            <person name="Cabau C."/>
            <person name="Louis A."/>
            <person name="Berthelot C."/>
            <person name="Parey E."/>
            <person name="Roest Crollius H."/>
            <person name="Montfort J."/>
            <person name="Robinson-Rechavi M."/>
            <person name="Bucao C."/>
            <person name="Bouchez O."/>
            <person name="Gislard M."/>
            <person name="Lluch J."/>
            <person name="Milhes M."/>
            <person name="Lampietro C."/>
            <person name="Lopez Roques C."/>
            <person name="Donnadieu C."/>
            <person name="Braasch I."/>
            <person name="Desvignes T."/>
            <person name="Postlethwait J."/>
            <person name="Bobe J."/>
            <person name="Guiguen Y."/>
        </authorList>
    </citation>
    <scope>NUCLEOTIDE SEQUENCE</scope>
    <source>
        <strain evidence="2">M-15738</strain>
        <tissue evidence="2">Blood</tissue>
    </source>
</reference>
<proteinExistence type="predicted"/>
<feature type="compositionally biased region" description="Basic residues" evidence="1">
    <location>
        <begin position="49"/>
        <end position="63"/>
    </location>
</feature>
<feature type="region of interest" description="Disordered" evidence="1">
    <location>
        <begin position="46"/>
        <end position="73"/>
    </location>
</feature>
<evidence type="ECO:0000256" key="1">
    <source>
        <dbReference type="SAM" id="MobiDB-lite"/>
    </source>
</evidence>
<dbReference type="EMBL" id="JADWDJ010000011">
    <property type="protein sequence ID" value="KAG5274033.1"/>
    <property type="molecule type" value="Genomic_DNA"/>
</dbReference>
<comment type="caution">
    <text evidence="2">The sequence shown here is derived from an EMBL/GenBank/DDBJ whole genome shotgun (WGS) entry which is preliminary data.</text>
</comment>
<name>A0AAV6GG17_9TELE</name>
<dbReference type="AlphaFoldDB" id="A0AAV6GG17"/>